<proteinExistence type="predicted"/>
<dbReference type="InterPro" id="IPR051082">
    <property type="entry name" value="Pentapeptide-BTB/POZ_domain"/>
</dbReference>
<evidence type="ECO:0000313" key="2">
    <source>
        <dbReference type="Proteomes" id="UP000406256"/>
    </source>
</evidence>
<reference evidence="1 2" key="1">
    <citation type="submission" date="2019-08" db="EMBL/GenBank/DDBJ databases">
        <authorList>
            <person name="Peeters C."/>
        </authorList>
    </citation>
    <scope>NUCLEOTIDE SEQUENCE [LARGE SCALE GENOMIC DNA]</scope>
    <source>
        <strain evidence="1 2">LMG 31108</strain>
    </source>
</reference>
<dbReference type="AlphaFoldDB" id="A0A5E4Z5N9"/>
<accession>A0A5E4Z5N9</accession>
<sequence>MPFQPTVSGNGQAPAGSMALVPATSAMGRVLGAERPAVSDAAARHVATPESLRRAIRLADAGERQAILLQMSWLTHVLAERALARDRCASIERLCIRADAARGELPFDKAALTQVWRVRFSHLLQGVRPSDFARDLMRWCSASRDPTSLVARWQELCGETDAPPDMATFIHLPLREWPVAILGVALSLSNLREAALSDLTLPHADLRGVSASHAQFRGGQFNDVAWCDARLRHANFAFSNHVNADFERADLRGVCFRAAGLTGARMVDVDLRGAEFLHTVMNGAEMSEANGSGVTFAKVRLDDAALHRARLCGARLTDSSARGLALIGARARHSRWTSVAMGNGRASGADLRDAEFRQCDLVGWDVRGAKLNGAYFEACDMRRARFCGASLKRLRIGRDCDLGGTQWQDARLSLDGAWLRQLTPVELEQTVQSWMTLPVDQPAVRANVFLQLLGALARRSCFGTSGMETAPSLHRLPASVQRSRWLGRVLVGPSELSELGVLSAPEGFATLRAQWVTRKLSMLTDVRLSCDEARWTVATLMTELHRRCASTSPDAVWPYAGAICQTLYWAGERVGCASDARTRALRVAWLEALPAHVHVALSADGVDPLDPSFFVLTRADGEVAVRLPKALLAGVLGSETSALPREGDAVFARDPVPGWRWAGVRVVVRDETSPDDFVPGTMRQLQGLLREFGFLAGIWPVERTLDALVRLTGRWLGDDARERASAACGGIWRPVGEVVAETVPDSQRPGLSMSDRIAMLIAASPMPAHIKLRAAAHADIEEVFRACPVFSPEADVPLSVSMSRRVRLVSVTAGLCWLATQPEWYLPASVSGGDEDGDGVPERQRLACRQYALAVLNETMTGDALWRRLPQALALRACLASESSSSRRLAQCLADWLTCADVRDLPGLAQACRHTLPWFWAVRFPLPADAIRKAVTTPLFVAAAKPGTRWNEGRFA</sequence>
<dbReference type="PANTHER" id="PTHR14136:SF17">
    <property type="entry name" value="BTB_POZ DOMAIN-CONTAINING PROTEIN KCTD9"/>
    <property type="match status" value="1"/>
</dbReference>
<dbReference type="Pfam" id="PF00805">
    <property type="entry name" value="Pentapeptide"/>
    <property type="match status" value="3"/>
</dbReference>
<evidence type="ECO:0000313" key="1">
    <source>
        <dbReference type="EMBL" id="VVE56551.1"/>
    </source>
</evidence>
<dbReference type="Gene3D" id="2.160.20.80">
    <property type="entry name" value="E3 ubiquitin-protein ligase SopA"/>
    <property type="match status" value="2"/>
</dbReference>
<dbReference type="Proteomes" id="UP000406256">
    <property type="component" value="Unassembled WGS sequence"/>
</dbReference>
<dbReference type="EMBL" id="CABPSB010000034">
    <property type="protein sequence ID" value="VVE56551.1"/>
    <property type="molecule type" value="Genomic_DNA"/>
</dbReference>
<protein>
    <submittedName>
        <fullName evidence="1">Secreted effector protein PipB2</fullName>
    </submittedName>
</protein>
<dbReference type="SUPFAM" id="SSF141571">
    <property type="entry name" value="Pentapeptide repeat-like"/>
    <property type="match status" value="1"/>
</dbReference>
<gene>
    <name evidence="1" type="primary">pipB2</name>
    <name evidence="1" type="ORF">PAN31108_05108</name>
</gene>
<dbReference type="RefSeq" id="WP_174995142.1">
    <property type="nucleotide sequence ID" value="NZ_CABPSB010000034.1"/>
</dbReference>
<dbReference type="PANTHER" id="PTHR14136">
    <property type="entry name" value="BTB_POZ DOMAIN-CONTAINING PROTEIN KCTD9"/>
    <property type="match status" value="1"/>
</dbReference>
<dbReference type="InterPro" id="IPR001646">
    <property type="entry name" value="5peptide_repeat"/>
</dbReference>
<name>A0A5E4Z5N9_9BURK</name>
<organism evidence="1 2">
    <name type="scientific">Pandoraea anhela</name>
    <dbReference type="NCBI Taxonomy" id="2508295"/>
    <lineage>
        <taxon>Bacteria</taxon>
        <taxon>Pseudomonadati</taxon>
        <taxon>Pseudomonadota</taxon>
        <taxon>Betaproteobacteria</taxon>
        <taxon>Burkholderiales</taxon>
        <taxon>Burkholderiaceae</taxon>
        <taxon>Pandoraea</taxon>
    </lineage>
</organism>
<keyword evidence="2" id="KW-1185">Reference proteome</keyword>